<gene>
    <name evidence="1" type="ORF">EEDITHA_LOCUS437</name>
</gene>
<evidence type="ECO:0000313" key="2">
    <source>
        <dbReference type="Proteomes" id="UP001153954"/>
    </source>
</evidence>
<evidence type="ECO:0000313" key="1">
    <source>
        <dbReference type="EMBL" id="CAH2083806.1"/>
    </source>
</evidence>
<dbReference type="Pfam" id="PF12259">
    <property type="entry name" value="Baculo_F"/>
    <property type="match status" value="1"/>
</dbReference>
<sequence length="246" mass="28773">MSPYWEGNNVLEKMNNYLIKSSAAMNSNNKCNMIITQLNHQYTELQYYNELLTSQHFAGHARQRRGFVDGIGYLANTLFGVLDERFAEQYTRDIQQIRKDEAHLNTLWKNQTSIIESEYNLLKRTEDMFNKQHKILNKHLNSVEKVIQTMESEINEISLSEDFTLMVLTAQQMLKTLTDIQRTLLDTVTDIYQGHFNVHLLTFKQLQAELLTISEVLTTDVTLPIHNLQANVREIYNILRVKARMT</sequence>
<proteinExistence type="predicted"/>
<dbReference type="EMBL" id="CAKOGL010000001">
    <property type="protein sequence ID" value="CAH2083806.1"/>
    <property type="molecule type" value="Genomic_DNA"/>
</dbReference>
<dbReference type="InterPro" id="IPR022048">
    <property type="entry name" value="Envelope_fusion-like"/>
</dbReference>
<accession>A0AAU9T9R5</accession>
<protein>
    <submittedName>
        <fullName evidence="1">Uncharacterized protein</fullName>
    </submittedName>
</protein>
<organism evidence="1 2">
    <name type="scientific">Euphydryas editha</name>
    <name type="common">Edith's checkerspot</name>
    <dbReference type="NCBI Taxonomy" id="104508"/>
    <lineage>
        <taxon>Eukaryota</taxon>
        <taxon>Metazoa</taxon>
        <taxon>Ecdysozoa</taxon>
        <taxon>Arthropoda</taxon>
        <taxon>Hexapoda</taxon>
        <taxon>Insecta</taxon>
        <taxon>Pterygota</taxon>
        <taxon>Neoptera</taxon>
        <taxon>Endopterygota</taxon>
        <taxon>Lepidoptera</taxon>
        <taxon>Glossata</taxon>
        <taxon>Ditrysia</taxon>
        <taxon>Papilionoidea</taxon>
        <taxon>Nymphalidae</taxon>
        <taxon>Nymphalinae</taxon>
        <taxon>Euphydryas</taxon>
    </lineage>
</organism>
<keyword evidence="2" id="KW-1185">Reference proteome</keyword>
<reference evidence="1" key="1">
    <citation type="submission" date="2022-03" db="EMBL/GenBank/DDBJ databases">
        <authorList>
            <person name="Tunstrom K."/>
        </authorList>
    </citation>
    <scope>NUCLEOTIDE SEQUENCE</scope>
</reference>
<dbReference type="AlphaFoldDB" id="A0AAU9T9R5"/>
<comment type="caution">
    <text evidence="1">The sequence shown here is derived from an EMBL/GenBank/DDBJ whole genome shotgun (WGS) entry which is preliminary data.</text>
</comment>
<name>A0AAU9T9R5_EUPED</name>
<dbReference type="Proteomes" id="UP001153954">
    <property type="component" value="Unassembled WGS sequence"/>
</dbReference>